<dbReference type="EMBL" id="NFIE01000027">
    <property type="protein sequence ID" value="OUN85027.1"/>
    <property type="molecule type" value="Genomic_DNA"/>
</dbReference>
<organism evidence="1 2">
    <name type="scientific">[Collinsella] massiliensis</name>
    <dbReference type="NCBI Taxonomy" id="1232426"/>
    <lineage>
        <taxon>Bacteria</taxon>
        <taxon>Bacillati</taxon>
        <taxon>Actinomycetota</taxon>
        <taxon>Coriobacteriia</taxon>
        <taxon>Coriobacteriales</taxon>
        <taxon>Coriobacteriaceae</taxon>
        <taxon>Enorma</taxon>
    </lineage>
</organism>
<gene>
    <name evidence="1" type="ORF">B5G02_09380</name>
</gene>
<reference evidence="2" key="1">
    <citation type="submission" date="2017-04" db="EMBL/GenBank/DDBJ databases">
        <title>Function of individual gut microbiota members based on whole genome sequencing of pure cultures obtained from chicken caecum.</title>
        <authorList>
            <person name="Medvecky M."/>
            <person name="Cejkova D."/>
            <person name="Polansky O."/>
            <person name="Karasova D."/>
            <person name="Kubasova T."/>
            <person name="Cizek A."/>
            <person name="Rychlik I."/>
        </authorList>
    </citation>
    <scope>NUCLEOTIDE SEQUENCE [LARGE SCALE GENOMIC DNA]</scope>
    <source>
        <strain evidence="2">An5</strain>
    </source>
</reference>
<name>A0A1Y3XP31_9ACTN</name>
<proteinExistence type="predicted"/>
<evidence type="ECO:0000313" key="2">
    <source>
        <dbReference type="Proteomes" id="UP000195781"/>
    </source>
</evidence>
<dbReference type="RefSeq" id="WP_094336024.1">
    <property type="nucleotide sequence ID" value="NZ_NFIE01000027.1"/>
</dbReference>
<sequence length="165" mass="18564">MDKFELFERYFSFGFNLIQKDDIKYDEATDSTVLHLEIVASYAIPMDDAPDLGIIVQDVVLTQNDDSPNRTLWSQKQTPFCVQFDGNIIRHKLTFISKGRVSQGIVRDSLESAEVVATLESKKLNESIELTSSISFDSQSGALVFGKPKKRIINHANQTDEVVTC</sequence>
<evidence type="ECO:0000313" key="1">
    <source>
        <dbReference type="EMBL" id="OUN85027.1"/>
    </source>
</evidence>
<protein>
    <submittedName>
        <fullName evidence="1">Uncharacterized protein</fullName>
    </submittedName>
</protein>
<dbReference type="AlphaFoldDB" id="A0A1Y3XP31"/>
<keyword evidence="2" id="KW-1185">Reference proteome</keyword>
<accession>A0A1Y3XP31</accession>
<dbReference type="Proteomes" id="UP000195781">
    <property type="component" value="Unassembled WGS sequence"/>
</dbReference>
<comment type="caution">
    <text evidence="1">The sequence shown here is derived from an EMBL/GenBank/DDBJ whole genome shotgun (WGS) entry which is preliminary data.</text>
</comment>